<dbReference type="AlphaFoldDB" id="A0AAV5U2M6"/>
<evidence type="ECO:0000313" key="2">
    <source>
        <dbReference type="EMBL" id="GMT00444.1"/>
    </source>
</evidence>
<dbReference type="EMBL" id="BTSX01000005">
    <property type="protein sequence ID" value="GMT00444.1"/>
    <property type="molecule type" value="Genomic_DNA"/>
</dbReference>
<gene>
    <name evidence="2" type="ORF">PENTCL1PPCAC_22618</name>
</gene>
<feature type="signal peptide" evidence="1">
    <location>
        <begin position="1"/>
        <end position="28"/>
    </location>
</feature>
<organism evidence="2 3">
    <name type="scientific">Pristionchus entomophagus</name>
    <dbReference type="NCBI Taxonomy" id="358040"/>
    <lineage>
        <taxon>Eukaryota</taxon>
        <taxon>Metazoa</taxon>
        <taxon>Ecdysozoa</taxon>
        <taxon>Nematoda</taxon>
        <taxon>Chromadorea</taxon>
        <taxon>Rhabditida</taxon>
        <taxon>Rhabditina</taxon>
        <taxon>Diplogasteromorpha</taxon>
        <taxon>Diplogasteroidea</taxon>
        <taxon>Neodiplogasteridae</taxon>
        <taxon>Pristionchus</taxon>
    </lineage>
</organism>
<comment type="caution">
    <text evidence="2">The sequence shown here is derived from an EMBL/GenBank/DDBJ whole genome shotgun (WGS) entry which is preliminary data.</text>
</comment>
<sequence length="72" mass="8055">FAKRCSSRGSKRALLPHFLVSFIEGALSCLTPPDPVVLPVLPLEPLDPKFVRDVLEVPRRRRPFVLVEGSTM</sequence>
<keyword evidence="3" id="KW-1185">Reference proteome</keyword>
<dbReference type="Proteomes" id="UP001432027">
    <property type="component" value="Unassembled WGS sequence"/>
</dbReference>
<keyword evidence="1" id="KW-0732">Signal</keyword>
<name>A0AAV5U2M6_9BILA</name>
<reference evidence="2" key="1">
    <citation type="submission" date="2023-10" db="EMBL/GenBank/DDBJ databases">
        <title>Genome assembly of Pristionchus species.</title>
        <authorList>
            <person name="Yoshida K."/>
            <person name="Sommer R.J."/>
        </authorList>
    </citation>
    <scope>NUCLEOTIDE SEQUENCE</scope>
    <source>
        <strain evidence="2">RS0144</strain>
    </source>
</reference>
<evidence type="ECO:0000313" key="3">
    <source>
        <dbReference type="Proteomes" id="UP001432027"/>
    </source>
</evidence>
<feature type="chain" id="PRO_5043865270" evidence="1">
    <location>
        <begin position="29"/>
        <end position="72"/>
    </location>
</feature>
<protein>
    <submittedName>
        <fullName evidence="2">Uncharacterized protein</fullName>
    </submittedName>
</protein>
<feature type="non-terminal residue" evidence="2">
    <location>
        <position position="1"/>
    </location>
</feature>
<evidence type="ECO:0000256" key="1">
    <source>
        <dbReference type="SAM" id="SignalP"/>
    </source>
</evidence>
<proteinExistence type="predicted"/>
<feature type="non-terminal residue" evidence="2">
    <location>
        <position position="72"/>
    </location>
</feature>
<accession>A0AAV5U2M6</accession>